<evidence type="ECO:0000313" key="3">
    <source>
        <dbReference type="Proteomes" id="UP000580250"/>
    </source>
</evidence>
<organism evidence="2 3">
    <name type="scientific">Meloidogyne enterolobii</name>
    <name type="common">Root-knot nematode worm</name>
    <name type="synonym">Meloidogyne mayaguensis</name>
    <dbReference type="NCBI Taxonomy" id="390850"/>
    <lineage>
        <taxon>Eukaryota</taxon>
        <taxon>Metazoa</taxon>
        <taxon>Ecdysozoa</taxon>
        <taxon>Nematoda</taxon>
        <taxon>Chromadorea</taxon>
        <taxon>Rhabditida</taxon>
        <taxon>Tylenchina</taxon>
        <taxon>Tylenchomorpha</taxon>
        <taxon>Tylenchoidea</taxon>
        <taxon>Meloidogynidae</taxon>
        <taxon>Meloidogyninae</taxon>
        <taxon>Meloidogyne</taxon>
    </lineage>
</organism>
<dbReference type="Proteomes" id="UP000580250">
    <property type="component" value="Unassembled WGS sequence"/>
</dbReference>
<name>A0A6V7VP07_MELEN</name>
<dbReference type="AlphaFoldDB" id="A0A6V7VP07"/>
<evidence type="ECO:0000313" key="2">
    <source>
        <dbReference type="EMBL" id="CAD2176730.1"/>
    </source>
</evidence>
<feature type="compositionally biased region" description="Low complexity" evidence="1">
    <location>
        <begin position="45"/>
        <end position="69"/>
    </location>
</feature>
<protein>
    <submittedName>
        <fullName evidence="2">Uncharacterized protein</fullName>
    </submittedName>
</protein>
<feature type="region of interest" description="Disordered" evidence="1">
    <location>
        <begin position="23"/>
        <end position="82"/>
    </location>
</feature>
<accession>A0A6V7VP07</accession>
<gene>
    <name evidence="2" type="ORF">MENT_LOCUS28562</name>
</gene>
<sequence>MPYLSKPNRKDISQSLIKQINSYLYISRNPSKDNVMKRNKKGTRSNNSNSSPLNSNSSTPTTTAPNSNPIQPISLENPPKEAPVTCGSAIAVVIGAPSNETTEMVTDEPPPPPDENDYECLTPSPIPPEELAALAQSTDNNNNDSTNEHTVPPDNTCDYSNNTYDFDGTTNLKLISRTRINNKGKIIKLPLKSRKGEVLCWKHMAFKNKIRPIPLNRISHRS</sequence>
<feature type="region of interest" description="Disordered" evidence="1">
    <location>
        <begin position="97"/>
        <end position="117"/>
    </location>
</feature>
<dbReference type="EMBL" id="CAJEWN010000282">
    <property type="protein sequence ID" value="CAD2176730.1"/>
    <property type="molecule type" value="Genomic_DNA"/>
</dbReference>
<comment type="caution">
    <text evidence="2">The sequence shown here is derived from an EMBL/GenBank/DDBJ whole genome shotgun (WGS) entry which is preliminary data.</text>
</comment>
<proteinExistence type="predicted"/>
<evidence type="ECO:0000256" key="1">
    <source>
        <dbReference type="SAM" id="MobiDB-lite"/>
    </source>
</evidence>
<reference evidence="2 3" key="1">
    <citation type="submission" date="2020-08" db="EMBL/GenBank/DDBJ databases">
        <authorList>
            <person name="Koutsovoulos G."/>
            <person name="Danchin GJ E."/>
        </authorList>
    </citation>
    <scope>NUCLEOTIDE SEQUENCE [LARGE SCALE GENOMIC DNA]</scope>
</reference>